<feature type="region of interest" description="Disordered" evidence="1">
    <location>
        <begin position="306"/>
        <end position="325"/>
    </location>
</feature>
<feature type="compositionally biased region" description="Basic and acidic residues" evidence="1">
    <location>
        <begin position="312"/>
        <end position="323"/>
    </location>
</feature>
<dbReference type="AlphaFoldDB" id="A0AA40F9E5"/>
<gene>
    <name evidence="2" type="ORF">B0T18DRAFT_424082</name>
</gene>
<sequence>MVEKISGLETRQRTQLVISKITTKSNMVRWQCMEATMKMFRFLKKIAEPSTYDKICRAYFTMSSTAPIQGHLRGDQPLQERHLATLRVRVGLLPGVVRGVDTLGPDLVPGHGHDVYVARFAQMLRMSYICSESGVIFVNCSPVITKTNCEECMAMPLFSEWLADVVEIHARNEYKVKIISMGELTDETVSDATKSSQARPMTEGSTIIRCRNPAKTAKLSRKIAKVSGESLEHDTIAKYSWVEYPKPVISRNLPFRALTLTFYVEEEVNNDVLSETESGLSEHSNAVVDYEDEDPFAVDYVQGKGKSYSGEKTSEVGQREKKGGPFGVTKHSQFAQLVDPTGQAVSQQSIVIDNIRKNAGDMVAMWKQTMVQIGNDKSQCYGIVGEYENLMKTLVQKMEIACARVEGLPAAVEGDYGIYTKETQPTAPNGIYDIVFNMAKDSSTVSKGQIISIADDSDFTDAPTKRKKKPVSRAPSVAPSVTSTVNTVETKEQGPMKTFVLETISIKAAQSDMDETDSLKQLVTRLVDIMNMEDDAELEQVLKTIYAVEDQDTFVVLETMLESKEQIEYRF</sequence>
<keyword evidence="3" id="KW-1185">Reference proteome</keyword>
<evidence type="ECO:0000313" key="2">
    <source>
        <dbReference type="EMBL" id="KAK0753550.1"/>
    </source>
</evidence>
<evidence type="ECO:0000313" key="3">
    <source>
        <dbReference type="Proteomes" id="UP001172155"/>
    </source>
</evidence>
<organism evidence="2 3">
    <name type="scientific">Schizothecium vesticola</name>
    <dbReference type="NCBI Taxonomy" id="314040"/>
    <lineage>
        <taxon>Eukaryota</taxon>
        <taxon>Fungi</taxon>
        <taxon>Dikarya</taxon>
        <taxon>Ascomycota</taxon>
        <taxon>Pezizomycotina</taxon>
        <taxon>Sordariomycetes</taxon>
        <taxon>Sordariomycetidae</taxon>
        <taxon>Sordariales</taxon>
        <taxon>Schizotheciaceae</taxon>
        <taxon>Schizothecium</taxon>
    </lineage>
</organism>
<comment type="caution">
    <text evidence="2">The sequence shown here is derived from an EMBL/GenBank/DDBJ whole genome shotgun (WGS) entry which is preliminary data.</text>
</comment>
<dbReference type="EMBL" id="JAUKUD010000001">
    <property type="protein sequence ID" value="KAK0753550.1"/>
    <property type="molecule type" value="Genomic_DNA"/>
</dbReference>
<dbReference type="Proteomes" id="UP001172155">
    <property type="component" value="Unassembled WGS sequence"/>
</dbReference>
<evidence type="ECO:0000256" key="1">
    <source>
        <dbReference type="SAM" id="MobiDB-lite"/>
    </source>
</evidence>
<reference evidence="2" key="1">
    <citation type="submission" date="2023-06" db="EMBL/GenBank/DDBJ databases">
        <title>Genome-scale phylogeny and comparative genomics of the fungal order Sordariales.</title>
        <authorList>
            <consortium name="Lawrence Berkeley National Laboratory"/>
            <person name="Hensen N."/>
            <person name="Bonometti L."/>
            <person name="Westerberg I."/>
            <person name="Brannstrom I.O."/>
            <person name="Guillou S."/>
            <person name="Cros-Aarteil S."/>
            <person name="Calhoun S."/>
            <person name="Haridas S."/>
            <person name="Kuo A."/>
            <person name="Mondo S."/>
            <person name="Pangilinan J."/>
            <person name="Riley R."/>
            <person name="LaButti K."/>
            <person name="Andreopoulos B."/>
            <person name="Lipzen A."/>
            <person name="Chen C."/>
            <person name="Yanf M."/>
            <person name="Daum C."/>
            <person name="Ng V."/>
            <person name="Clum A."/>
            <person name="Steindorff A."/>
            <person name="Ohm R."/>
            <person name="Martin F."/>
            <person name="Silar P."/>
            <person name="Natvig D."/>
            <person name="Lalanne C."/>
            <person name="Gautier V."/>
            <person name="Ament-velasquez S.L."/>
            <person name="Kruys A."/>
            <person name="Hutchinson M.I."/>
            <person name="Powell A.J."/>
            <person name="Barry K."/>
            <person name="Miller A.N."/>
            <person name="Grigoriev I.V."/>
            <person name="Debuchy R."/>
            <person name="Gladieux P."/>
            <person name="Thoren M.H."/>
            <person name="Johannesson H."/>
        </authorList>
    </citation>
    <scope>NUCLEOTIDE SEQUENCE</scope>
    <source>
        <strain evidence="2">SMH3187-1</strain>
    </source>
</reference>
<accession>A0AA40F9E5</accession>
<protein>
    <submittedName>
        <fullName evidence="2">Uncharacterized protein</fullName>
    </submittedName>
</protein>
<proteinExistence type="predicted"/>
<name>A0AA40F9E5_9PEZI</name>